<feature type="compositionally biased region" description="Polar residues" evidence="1">
    <location>
        <begin position="524"/>
        <end position="537"/>
    </location>
</feature>
<reference evidence="3" key="1">
    <citation type="submission" date="2016-11" db="UniProtKB">
        <authorList>
            <consortium name="WormBaseParasite"/>
        </authorList>
    </citation>
    <scope>IDENTIFICATION</scope>
</reference>
<feature type="compositionally biased region" description="Basic and acidic residues" evidence="1">
    <location>
        <begin position="462"/>
        <end position="514"/>
    </location>
</feature>
<dbReference type="InterPro" id="IPR039212">
    <property type="entry name" value="RBFA_mitochondrial"/>
</dbReference>
<organism evidence="2 3">
    <name type="scientific">Steinernema glaseri</name>
    <dbReference type="NCBI Taxonomy" id="37863"/>
    <lineage>
        <taxon>Eukaryota</taxon>
        <taxon>Metazoa</taxon>
        <taxon>Ecdysozoa</taxon>
        <taxon>Nematoda</taxon>
        <taxon>Chromadorea</taxon>
        <taxon>Rhabditida</taxon>
        <taxon>Tylenchina</taxon>
        <taxon>Panagrolaimomorpha</taxon>
        <taxon>Strongyloidoidea</taxon>
        <taxon>Steinernematidae</taxon>
        <taxon>Steinernema</taxon>
    </lineage>
</organism>
<dbReference type="SUPFAM" id="SSF89919">
    <property type="entry name" value="Ribosome-binding factor A, RbfA"/>
    <property type="match status" value="1"/>
</dbReference>
<keyword evidence="2" id="KW-1185">Reference proteome</keyword>
<dbReference type="Proteomes" id="UP000095287">
    <property type="component" value="Unplaced"/>
</dbReference>
<feature type="compositionally biased region" description="Basic and acidic residues" evidence="1">
    <location>
        <begin position="429"/>
        <end position="441"/>
    </location>
</feature>
<feature type="region of interest" description="Disordered" evidence="1">
    <location>
        <begin position="417"/>
        <end position="537"/>
    </location>
</feature>
<accession>A0A1I8AJ63</accession>
<evidence type="ECO:0000313" key="2">
    <source>
        <dbReference type="Proteomes" id="UP000095287"/>
    </source>
</evidence>
<dbReference type="InterPro" id="IPR015946">
    <property type="entry name" value="KH_dom-like_a/b"/>
</dbReference>
<dbReference type="AlphaFoldDB" id="A0A1I8AJ63"/>
<sequence>MNNRFGVDTGLNDAILVLSSGSGMKQRRLDPKKRKQLSEIYAEKLYGLFSENEIVARFCLEIVSVSVNSNMTELEVRWKSQGDRTDLVSVNSNMTELEVRWKSQGDQTDLEVQEALEKAGNSFRSDLSLSMYNAAVPPLKFVADRSHLIQEEMNQLFVKADYGMQYRALSYTGAVLGSMSDAGTPSSETPKKRREKAVPNPSCVGISARPAARLVRSGGGTAGVVSIDRRTYKQQGRPARRSSFHQSMYDNPQEGGAGPGIPISYGPQHMFQHPEGIPIEGGVVENGHDDRPVPVEHEELRGEIPLNPLNEEYQITQWGEPSTDDMIHIDVVGDVDMPGTSASTSAMPLELHPLIESEIEAFRNGSATLMSVLDPIVEGADDSETFGPEEEKRRRLAEAKRLKRASLSEDQLAALREREKNQARKRRERMSEDQKVLERARNAARKRLQRSMMTDEQITAQRRIEAQRQRERRMRETEDQRNKRRQIEAARVRERRLHENYVEREVRRMQEASRQRTRRSTASFKTSQQQHAQAAHM</sequence>
<dbReference type="Gene3D" id="3.30.300.20">
    <property type="match status" value="1"/>
</dbReference>
<dbReference type="PANTHER" id="PTHR14725">
    <property type="entry name" value="RIBOSOME-BINDING FACTOR A, MITOCHONDRIAL-RELATED"/>
    <property type="match status" value="1"/>
</dbReference>
<name>A0A1I8AJ63_9BILA</name>
<dbReference type="PANTHER" id="PTHR14725:SF0">
    <property type="entry name" value="RIBOSOME-BINDING FACTOR A, MITOCHONDRIAL-RELATED"/>
    <property type="match status" value="1"/>
</dbReference>
<evidence type="ECO:0000313" key="3">
    <source>
        <dbReference type="WBParaSite" id="L893_g6500.t1"/>
    </source>
</evidence>
<evidence type="ECO:0000256" key="1">
    <source>
        <dbReference type="SAM" id="MobiDB-lite"/>
    </source>
</evidence>
<protein>
    <submittedName>
        <fullName evidence="3">HORMA domain-containing protein</fullName>
    </submittedName>
</protein>
<dbReference type="WBParaSite" id="L893_g6500.t1">
    <property type="protein sequence ID" value="L893_g6500.t1"/>
    <property type="gene ID" value="L893_g6500"/>
</dbReference>
<dbReference type="InterPro" id="IPR023799">
    <property type="entry name" value="RbfA_dom_sf"/>
</dbReference>
<proteinExistence type="predicted"/>
<feature type="region of interest" description="Disordered" evidence="1">
    <location>
        <begin position="178"/>
        <end position="203"/>
    </location>
</feature>
<feature type="region of interest" description="Disordered" evidence="1">
    <location>
        <begin position="231"/>
        <end position="263"/>
    </location>
</feature>